<evidence type="ECO:0000259" key="2">
    <source>
        <dbReference type="PROSITE" id="PS51335"/>
    </source>
</evidence>
<dbReference type="OrthoDB" id="67155at2759"/>
<feature type="compositionally biased region" description="Low complexity" evidence="1">
    <location>
        <begin position="263"/>
        <end position="275"/>
    </location>
</feature>
<dbReference type="Pfam" id="PF04727">
    <property type="entry name" value="ELMO_CED12"/>
    <property type="match status" value="1"/>
</dbReference>
<evidence type="ECO:0000313" key="3">
    <source>
        <dbReference type="EMBL" id="KJE95633.1"/>
    </source>
</evidence>
<protein>
    <recommendedName>
        <fullName evidence="2">ELMO domain-containing protein</fullName>
    </recommendedName>
</protein>
<reference evidence="4" key="1">
    <citation type="submission" date="2011-02" db="EMBL/GenBank/DDBJ databases">
        <title>The Genome Sequence of Capsaspora owczarzaki ATCC 30864.</title>
        <authorList>
            <person name="Russ C."/>
            <person name="Cuomo C."/>
            <person name="Burger G."/>
            <person name="Gray M.W."/>
            <person name="Holland P.W.H."/>
            <person name="King N."/>
            <person name="Lang F.B.F."/>
            <person name="Roger A.J."/>
            <person name="Ruiz-Trillo I."/>
            <person name="Young S.K."/>
            <person name="Zeng Q."/>
            <person name="Gargeya S."/>
            <person name="Alvarado L."/>
            <person name="Berlin A."/>
            <person name="Chapman S.B."/>
            <person name="Chen Z."/>
            <person name="Freedman E."/>
            <person name="Gellesch M."/>
            <person name="Goldberg J."/>
            <person name="Griggs A."/>
            <person name="Gujja S."/>
            <person name="Heilman E."/>
            <person name="Heiman D."/>
            <person name="Howarth C."/>
            <person name="Mehta T."/>
            <person name="Neiman D."/>
            <person name="Pearson M."/>
            <person name="Roberts A."/>
            <person name="Saif S."/>
            <person name="Shea T."/>
            <person name="Shenoy N."/>
            <person name="Sisk P."/>
            <person name="Stolte C."/>
            <person name="Sykes S."/>
            <person name="White J."/>
            <person name="Yandava C."/>
            <person name="Haas B."/>
            <person name="Nusbaum C."/>
            <person name="Birren B."/>
        </authorList>
    </citation>
    <scope>NUCLEOTIDE SEQUENCE</scope>
    <source>
        <strain evidence="4">ATCC 30864</strain>
    </source>
</reference>
<dbReference type="PANTHER" id="PTHR12771">
    <property type="entry name" value="ENGULFMENT AND CELL MOTILITY"/>
    <property type="match status" value="1"/>
</dbReference>
<keyword evidence="4" id="KW-1185">Reference proteome</keyword>
<feature type="compositionally biased region" description="Low complexity" evidence="1">
    <location>
        <begin position="130"/>
        <end position="151"/>
    </location>
</feature>
<feature type="region of interest" description="Disordered" evidence="1">
    <location>
        <begin position="124"/>
        <end position="154"/>
    </location>
</feature>
<dbReference type="eggNOG" id="KOG2998">
    <property type="taxonomic scope" value="Eukaryota"/>
</dbReference>
<sequence length="517" mass="57962">MIEDACYGPGGVTESISLRKSALKARIEQQRELIEAFDRAQLKQQQQEAAAAAAAATALAAMQSQSNSVHSTPRSSGFFGASAAALLSSSSSSTASLNRQSATAGAGAGFNSLDYSDMRLSLSSSTPALHHQQQQQQQQQQQHQQQQQQQQDPAQWYAEQTELLEQLKAELQLLREQGDEFNLIMHRVPHILRITAQGRLVIYRDQDSESEVRFIDELIRVRPLDNLRSLPETSMGRFALEWAPSTAPSSLVGGGNSAGASGGSNASSSGSSSGNTSSAWSTMQFSISTPDEFFELIGCHLKRYNTRKVKQIRRLQELFSQSQLEVDRTYPQIEVLLERLWTAIFPHDPSTSRAPHQWKLLGFQNNNPATDFRSMGLLGLQCLTYFAETFPVVFRNLVAADREYPIAAACINIAALICQELHLSDKLMQEPVSSPKWHSPLLTLICYLDHEFAFHEIFCAVFELFDRVFVSCNAGYMNFQDVRHRVKTIMLQCLDMRPLSMLELRLLIDRLYPRPWR</sequence>
<dbReference type="EMBL" id="KE346369">
    <property type="protein sequence ID" value="KJE95633.1"/>
    <property type="molecule type" value="Genomic_DNA"/>
</dbReference>
<name>A0A0D2WUJ9_CAPO3</name>
<dbReference type="PhylomeDB" id="A0A0D2WUJ9"/>
<feature type="region of interest" description="Disordered" evidence="1">
    <location>
        <begin position="251"/>
        <end position="275"/>
    </location>
</feature>
<evidence type="ECO:0000256" key="1">
    <source>
        <dbReference type="SAM" id="MobiDB-lite"/>
    </source>
</evidence>
<organism evidence="3 4">
    <name type="scientific">Capsaspora owczarzaki (strain ATCC 30864)</name>
    <dbReference type="NCBI Taxonomy" id="595528"/>
    <lineage>
        <taxon>Eukaryota</taxon>
        <taxon>Filasterea</taxon>
        <taxon>Capsaspora</taxon>
    </lineage>
</organism>
<feature type="domain" description="ELMO" evidence="2">
    <location>
        <begin position="332"/>
        <end position="494"/>
    </location>
</feature>
<evidence type="ECO:0000313" key="4">
    <source>
        <dbReference type="Proteomes" id="UP000008743"/>
    </source>
</evidence>
<dbReference type="InterPro" id="IPR050868">
    <property type="entry name" value="ELMO_domain-containing"/>
</dbReference>
<dbReference type="AlphaFoldDB" id="A0A0D2WUJ9"/>
<dbReference type="InParanoid" id="A0A0D2WUJ9"/>
<proteinExistence type="predicted"/>
<feature type="compositionally biased region" description="Gly residues" evidence="1">
    <location>
        <begin position="252"/>
        <end position="262"/>
    </location>
</feature>
<dbReference type="Proteomes" id="UP000008743">
    <property type="component" value="Unassembled WGS sequence"/>
</dbReference>
<dbReference type="PROSITE" id="PS51335">
    <property type="entry name" value="ELMO"/>
    <property type="match status" value="1"/>
</dbReference>
<dbReference type="InterPro" id="IPR006816">
    <property type="entry name" value="ELMO_dom"/>
</dbReference>
<dbReference type="RefSeq" id="XP_004345654.1">
    <property type="nucleotide sequence ID" value="XM_004345604.2"/>
</dbReference>
<accession>A0A0D2WUJ9</accession>
<gene>
    <name evidence="3" type="ORF">CAOG_006064</name>
</gene>